<dbReference type="AlphaFoldDB" id="A0A8J2L8D0"/>
<dbReference type="Proteomes" id="UP000708208">
    <property type="component" value="Unassembled WGS sequence"/>
</dbReference>
<name>A0A8J2L8D0_9HEXA</name>
<keyword evidence="2" id="KW-1185">Reference proteome</keyword>
<gene>
    <name evidence="1" type="ORF">AFUS01_LOCUS37961</name>
</gene>
<protein>
    <submittedName>
        <fullName evidence="1">Uncharacterized protein</fullName>
    </submittedName>
</protein>
<evidence type="ECO:0000313" key="1">
    <source>
        <dbReference type="EMBL" id="CAG7828008.1"/>
    </source>
</evidence>
<proteinExistence type="predicted"/>
<reference evidence="1" key="1">
    <citation type="submission" date="2021-06" db="EMBL/GenBank/DDBJ databases">
        <authorList>
            <person name="Hodson N. C."/>
            <person name="Mongue J. A."/>
            <person name="Jaron S. K."/>
        </authorList>
    </citation>
    <scope>NUCLEOTIDE SEQUENCE</scope>
</reference>
<evidence type="ECO:0000313" key="2">
    <source>
        <dbReference type="Proteomes" id="UP000708208"/>
    </source>
</evidence>
<accession>A0A8J2L8D0</accession>
<dbReference type="EMBL" id="CAJVCH010545751">
    <property type="protein sequence ID" value="CAG7828008.1"/>
    <property type="molecule type" value="Genomic_DNA"/>
</dbReference>
<sequence length="36" mass="4107">ALSLQSSLYTSETNYTTTFICTWKLIDCAYQSNAHM</sequence>
<organism evidence="1 2">
    <name type="scientific">Allacma fusca</name>
    <dbReference type="NCBI Taxonomy" id="39272"/>
    <lineage>
        <taxon>Eukaryota</taxon>
        <taxon>Metazoa</taxon>
        <taxon>Ecdysozoa</taxon>
        <taxon>Arthropoda</taxon>
        <taxon>Hexapoda</taxon>
        <taxon>Collembola</taxon>
        <taxon>Symphypleona</taxon>
        <taxon>Sminthuridae</taxon>
        <taxon>Allacma</taxon>
    </lineage>
</organism>
<feature type="non-terminal residue" evidence="1">
    <location>
        <position position="1"/>
    </location>
</feature>
<comment type="caution">
    <text evidence="1">The sequence shown here is derived from an EMBL/GenBank/DDBJ whole genome shotgun (WGS) entry which is preliminary data.</text>
</comment>